<dbReference type="Proteomes" id="UP000503540">
    <property type="component" value="Chromosome"/>
</dbReference>
<gene>
    <name evidence="3" type="ORF">F5544_12460</name>
</gene>
<dbReference type="RefSeq" id="WP_167473373.1">
    <property type="nucleotide sequence ID" value="NZ_CP046172.1"/>
</dbReference>
<organism evidence="3 4">
    <name type="scientific">Nocardia arthritidis</name>
    <dbReference type="NCBI Taxonomy" id="228602"/>
    <lineage>
        <taxon>Bacteria</taxon>
        <taxon>Bacillati</taxon>
        <taxon>Actinomycetota</taxon>
        <taxon>Actinomycetes</taxon>
        <taxon>Mycobacteriales</taxon>
        <taxon>Nocardiaceae</taxon>
        <taxon>Nocardia</taxon>
    </lineage>
</organism>
<evidence type="ECO:0000259" key="2">
    <source>
        <dbReference type="Pfam" id="PF24092"/>
    </source>
</evidence>
<evidence type="ECO:0000313" key="3">
    <source>
        <dbReference type="EMBL" id="QIS10383.1"/>
    </source>
</evidence>
<dbReference type="InterPro" id="IPR055797">
    <property type="entry name" value="DUF7373"/>
</dbReference>
<dbReference type="AlphaFoldDB" id="A0A6G9YBH8"/>
<dbReference type="EMBL" id="CP046172">
    <property type="protein sequence ID" value="QIS10383.1"/>
    <property type="molecule type" value="Genomic_DNA"/>
</dbReference>
<dbReference type="KEGG" id="nah:F5544_12460"/>
<sequence length="407" mass="42422">MGYLLVIVVALMLAAGCVRDGIPVPAGPDGVLDVGPYATEPTVAPRDSNEKYGRVVESVRMGEAVIDPVEADPALSHGLGSHGSLVLPTPARTQGLLSDPVRAVLERRGMLAGYAVGGADRDTGANPVVGTARLLTVVLLRFPDPAAAAQAAQEIDAADASVSPANVAVSIPGISAAHSHWRPNIPTLAATMAQDSFVISLLVGHTTPDQALLTGLAAKAFGAQATRLREFRPTPRDGIATLPLDQDGMLARTLPEKPGRWQFPLVISADRDRNAGWSGTTVVRGVVYGPRATHLFVGRSGGAEAELFAAGTYSNVSRFADVAVARKAFGEAAKDALADPDVRAAPPVAGLPDSNCFQFLGGNEDQIAFACQVLYGRYESVIYGGTLKDTQQRAAAQYALLANSESR</sequence>
<keyword evidence="4" id="KW-1185">Reference proteome</keyword>
<evidence type="ECO:0000259" key="1">
    <source>
        <dbReference type="Pfam" id="PF24088"/>
    </source>
</evidence>
<reference evidence="3 4" key="1">
    <citation type="journal article" date="2019" name="ACS Chem. Biol.">
        <title>Identification and Mobilization of a Cryptic Antibiotic Biosynthesis Gene Locus from a Human-Pathogenic Nocardia Isolate.</title>
        <authorList>
            <person name="Herisse M."/>
            <person name="Ishida K."/>
            <person name="Porter J.L."/>
            <person name="Howden B."/>
            <person name="Hertweck C."/>
            <person name="Stinear T.P."/>
            <person name="Pidot S.J."/>
        </authorList>
    </citation>
    <scope>NUCLEOTIDE SEQUENCE [LARGE SCALE GENOMIC DNA]</scope>
    <source>
        <strain evidence="3 4">AUSMDU00012717</strain>
    </source>
</reference>
<dbReference type="Pfam" id="PF24088">
    <property type="entry name" value="DUF7373"/>
    <property type="match status" value="1"/>
</dbReference>
<protein>
    <submittedName>
        <fullName evidence="3">Uncharacterized protein</fullName>
    </submittedName>
</protein>
<proteinExistence type="predicted"/>
<name>A0A6G9YBH8_9NOCA</name>
<dbReference type="InterPro" id="IPR056463">
    <property type="entry name" value="DUF7373_C"/>
</dbReference>
<feature type="domain" description="DUF7373" evidence="1">
    <location>
        <begin position="47"/>
        <end position="244"/>
    </location>
</feature>
<accession>A0A6G9YBH8</accession>
<dbReference type="Pfam" id="PF24092">
    <property type="entry name" value="DUF7373_C"/>
    <property type="match status" value="1"/>
</dbReference>
<evidence type="ECO:0000313" key="4">
    <source>
        <dbReference type="Proteomes" id="UP000503540"/>
    </source>
</evidence>
<feature type="domain" description="DUF7373" evidence="2">
    <location>
        <begin position="249"/>
        <end position="404"/>
    </location>
</feature>